<keyword evidence="1" id="KW-0472">Membrane</keyword>
<gene>
    <name evidence="2" type="ORF">PPSIR1_16150</name>
</gene>
<keyword evidence="3" id="KW-1185">Reference proteome</keyword>
<keyword evidence="1" id="KW-1133">Transmembrane helix</keyword>
<evidence type="ECO:0000256" key="1">
    <source>
        <dbReference type="SAM" id="Phobius"/>
    </source>
</evidence>
<evidence type="ECO:0000313" key="2">
    <source>
        <dbReference type="EMBL" id="EDM74088.1"/>
    </source>
</evidence>
<dbReference type="OrthoDB" id="8771386at2"/>
<feature type="transmembrane region" description="Helical" evidence="1">
    <location>
        <begin position="74"/>
        <end position="94"/>
    </location>
</feature>
<reference evidence="2 3" key="1">
    <citation type="submission" date="2007-06" db="EMBL/GenBank/DDBJ databases">
        <authorList>
            <person name="Shimkets L."/>
            <person name="Ferriera S."/>
            <person name="Johnson J."/>
            <person name="Kravitz S."/>
            <person name="Beeson K."/>
            <person name="Sutton G."/>
            <person name="Rogers Y.-H."/>
            <person name="Friedman R."/>
            <person name="Frazier M."/>
            <person name="Venter J.C."/>
        </authorList>
    </citation>
    <scope>NUCLEOTIDE SEQUENCE [LARGE SCALE GENOMIC DNA]</scope>
    <source>
        <strain evidence="2 3">SIR-1</strain>
    </source>
</reference>
<organism evidence="2 3">
    <name type="scientific">Plesiocystis pacifica SIR-1</name>
    <dbReference type="NCBI Taxonomy" id="391625"/>
    <lineage>
        <taxon>Bacteria</taxon>
        <taxon>Pseudomonadati</taxon>
        <taxon>Myxococcota</taxon>
        <taxon>Polyangia</taxon>
        <taxon>Nannocystales</taxon>
        <taxon>Nannocystaceae</taxon>
        <taxon>Plesiocystis</taxon>
    </lineage>
</organism>
<dbReference type="eggNOG" id="ENOG5031DCP">
    <property type="taxonomic scope" value="Bacteria"/>
</dbReference>
<feature type="transmembrane region" description="Helical" evidence="1">
    <location>
        <begin position="44"/>
        <end position="62"/>
    </location>
</feature>
<dbReference type="RefSeq" id="WP_006976736.1">
    <property type="nucleotide sequence ID" value="NZ_ABCS01000149.1"/>
</dbReference>
<dbReference type="EMBL" id="ABCS01000149">
    <property type="protein sequence ID" value="EDM74088.1"/>
    <property type="molecule type" value="Genomic_DNA"/>
</dbReference>
<sequence>MSQIRVVEFNALPKATRERFVASASGQAEPGPVFEDTNSPGWGAVGWFIVLAMGAGTLYGVSTASFGEGVDGPGFIALYAIGAVLVLGGFLAMIRSIVTAKNMPYKLGTYLFPVDIVTAEDDVLSIQPLSEVSHVNVIHNHENGAYQNSTLRLVFSSGLQQELTIFGQTEAQNVAHQMHQWRVRAAQIVESGDYGQFAALDPFFEARAGDWDMICATKNAKVSDGGPAAKASPALLQKAWLIGLIVGALLGGGSWYLRNTMSDDAMFEAVKDTNDTYLLNDYVYAGCTRHLDEVQNVLIPKAEFEEAKAEGSVTALRQFIETHPGSVHEPDARAAIHELFAKALADFQATASDANPNILTTVTAMLNWLEAADSPPVAVRFRAPDPSILHDVDEVVKSMTLEETGGLPIAAISPSFDDQRTRVRESYIVNELEAGFLRVIPADILDLELGERIPEDLDLEANRPDAPTIAVAYTVDASGSIYANELNTQGYVGIEIYFIVSMLIPGTDGAEPPPTLTFVLDVEPPSEFSVSTDGIALTPSDFLVYDVMAKKAFENLSTSLKGAFFSTGDASSLQIVTGEIPELPALDLAEGEEAGEED</sequence>
<proteinExistence type="predicted"/>
<keyword evidence="1" id="KW-0812">Transmembrane</keyword>
<dbReference type="Proteomes" id="UP000005801">
    <property type="component" value="Unassembled WGS sequence"/>
</dbReference>
<protein>
    <submittedName>
        <fullName evidence="2">Uncharacterized protein</fullName>
    </submittedName>
</protein>
<dbReference type="AlphaFoldDB" id="A6GJ50"/>
<feature type="transmembrane region" description="Helical" evidence="1">
    <location>
        <begin position="239"/>
        <end position="257"/>
    </location>
</feature>
<accession>A6GJ50</accession>
<comment type="caution">
    <text evidence="2">The sequence shown here is derived from an EMBL/GenBank/DDBJ whole genome shotgun (WGS) entry which is preliminary data.</text>
</comment>
<evidence type="ECO:0000313" key="3">
    <source>
        <dbReference type="Proteomes" id="UP000005801"/>
    </source>
</evidence>
<name>A6GJ50_9BACT</name>